<comment type="caution">
    <text evidence="1">Lacks conserved residue(s) required for the propagation of feature annotation.</text>
</comment>
<dbReference type="PANTHER" id="PTHR21724:SF0">
    <property type="entry name" value="SHKT DOMAIN-CONTAINING PROTEIN"/>
    <property type="match status" value="1"/>
</dbReference>
<dbReference type="Proteomes" id="UP000274756">
    <property type="component" value="Unassembled WGS sequence"/>
</dbReference>
<sequence length="273" mass="29441">MVYDVLFLLSFAKAISSGVIDECFVENQVNNQAVRRPSQLAQACSNNNQAFCAELFDPPANVAGNNANPAMSYNVNDRCQNAALKAEAIKICPRSCAFCCLTPQYNCTNENEENCNLFLTMPQFCTNPDISAIALAKCPRNCGLCNQPGAGGRCPDTSPNCAVLVALAGCKDTNVQRNCMGTCNIRSSTTGGPPTCSDDRANCAQMQRFCTVEPFAATVRQQCRKTCAITGGASARPDDRANCAQMQVQRFCTVEPFAAIVKQQCRKICGLYT</sequence>
<evidence type="ECO:0000313" key="5">
    <source>
        <dbReference type="Proteomes" id="UP000038040"/>
    </source>
</evidence>
<feature type="disulfide bond" evidence="1">
    <location>
        <begin position="161"/>
        <end position="179"/>
    </location>
</feature>
<evidence type="ECO:0000256" key="2">
    <source>
        <dbReference type="SAM" id="SignalP"/>
    </source>
</evidence>
<organism evidence="5 7">
    <name type="scientific">Dracunculus medinensis</name>
    <name type="common">Guinea worm</name>
    <dbReference type="NCBI Taxonomy" id="318479"/>
    <lineage>
        <taxon>Eukaryota</taxon>
        <taxon>Metazoa</taxon>
        <taxon>Ecdysozoa</taxon>
        <taxon>Nematoda</taxon>
        <taxon>Chromadorea</taxon>
        <taxon>Rhabditida</taxon>
        <taxon>Spirurina</taxon>
        <taxon>Dracunculoidea</taxon>
        <taxon>Dracunculidae</taxon>
        <taxon>Dracunculus</taxon>
    </lineage>
</organism>
<keyword evidence="6" id="KW-1185">Reference proteome</keyword>
<evidence type="ECO:0000313" key="4">
    <source>
        <dbReference type="EMBL" id="VDN59805.1"/>
    </source>
</evidence>
<feature type="signal peptide" evidence="2">
    <location>
        <begin position="1"/>
        <end position="17"/>
    </location>
</feature>
<evidence type="ECO:0000256" key="1">
    <source>
        <dbReference type="PROSITE-ProRule" id="PRU01005"/>
    </source>
</evidence>
<name>A0A0N4UHC4_DRAME</name>
<protein>
    <submittedName>
        <fullName evidence="7">ShKT domain-containing protein</fullName>
    </submittedName>
</protein>
<evidence type="ECO:0000313" key="6">
    <source>
        <dbReference type="Proteomes" id="UP000274756"/>
    </source>
</evidence>
<dbReference type="Proteomes" id="UP000038040">
    <property type="component" value="Unplaced"/>
</dbReference>
<dbReference type="WBParaSite" id="DME_0000694601-mRNA-1">
    <property type="protein sequence ID" value="DME_0000694601-mRNA-1"/>
    <property type="gene ID" value="DME_0000694601"/>
</dbReference>
<dbReference type="Gene3D" id="1.10.10.1870">
    <property type="entry name" value="ShTK domain-like"/>
    <property type="match status" value="1"/>
</dbReference>
<evidence type="ECO:0000259" key="3">
    <source>
        <dbReference type="PROSITE" id="PS51670"/>
    </source>
</evidence>
<reference evidence="7" key="1">
    <citation type="submission" date="2017-02" db="UniProtKB">
        <authorList>
            <consortium name="WormBaseParasite"/>
        </authorList>
    </citation>
    <scope>IDENTIFICATION</scope>
</reference>
<gene>
    <name evidence="4" type="ORF">DME_LOCUS9778</name>
</gene>
<evidence type="ECO:0000313" key="7">
    <source>
        <dbReference type="WBParaSite" id="DME_0000694601-mRNA-1"/>
    </source>
</evidence>
<dbReference type="PROSITE" id="PS51670">
    <property type="entry name" value="SHKT"/>
    <property type="match status" value="1"/>
</dbReference>
<reference evidence="4 6" key="2">
    <citation type="submission" date="2018-11" db="EMBL/GenBank/DDBJ databases">
        <authorList>
            <consortium name="Pathogen Informatics"/>
        </authorList>
    </citation>
    <scope>NUCLEOTIDE SEQUENCE [LARGE SCALE GENOMIC DNA]</scope>
</reference>
<dbReference type="STRING" id="318479.A0A0N4UHC4"/>
<keyword evidence="1" id="KW-1015">Disulfide bond</keyword>
<dbReference type="PANTHER" id="PTHR21724">
    <property type="entry name" value="SHKT DOMAIN-CONTAINING PROTEIN"/>
    <property type="match status" value="1"/>
</dbReference>
<dbReference type="EMBL" id="UYYG01001190">
    <property type="protein sequence ID" value="VDN59805.1"/>
    <property type="molecule type" value="Genomic_DNA"/>
</dbReference>
<feature type="domain" description="ShKT" evidence="3">
    <location>
        <begin position="154"/>
        <end position="196"/>
    </location>
</feature>
<accession>A0A0N4UHC4</accession>
<keyword evidence="2" id="KW-0732">Signal</keyword>
<feature type="chain" id="PRO_5041041672" evidence="2">
    <location>
        <begin position="18"/>
        <end position="273"/>
    </location>
</feature>
<feature type="disulfide bond" evidence="1">
    <location>
        <begin position="170"/>
        <end position="183"/>
    </location>
</feature>
<dbReference type="InterPro" id="IPR003582">
    <property type="entry name" value="ShKT_dom"/>
</dbReference>
<dbReference type="SMART" id="SM00254">
    <property type="entry name" value="ShKT"/>
    <property type="match status" value="5"/>
</dbReference>
<dbReference type="AlphaFoldDB" id="A0A0N4UHC4"/>
<proteinExistence type="predicted"/>
<dbReference type="Pfam" id="PF01549">
    <property type="entry name" value="ShK"/>
    <property type="match status" value="5"/>
</dbReference>